<dbReference type="AlphaFoldDB" id="A0A949T0X3"/>
<accession>A0A949T0X3</accession>
<dbReference type="PANTHER" id="PTHR33507">
    <property type="entry name" value="INNER MEMBRANE PROTEIN YBBJ"/>
    <property type="match status" value="1"/>
</dbReference>
<keyword evidence="2 5" id="KW-0812">Transmembrane</keyword>
<feature type="transmembrane region" description="Helical" evidence="5">
    <location>
        <begin position="51"/>
        <end position="69"/>
    </location>
</feature>
<dbReference type="Proteomes" id="UP001196379">
    <property type="component" value="Unassembled WGS sequence"/>
</dbReference>
<evidence type="ECO:0000256" key="3">
    <source>
        <dbReference type="ARBA" id="ARBA00022989"/>
    </source>
</evidence>
<evidence type="ECO:0000313" key="10">
    <source>
        <dbReference type="Proteomes" id="UP001196379"/>
    </source>
</evidence>
<keyword evidence="3 5" id="KW-1133">Transmembrane helix</keyword>
<evidence type="ECO:0000313" key="8">
    <source>
        <dbReference type="EMBL" id="MBV6546581.1"/>
    </source>
</evidence>
<organism evidence="8 9">
    <name type="scientific">Ursidibacter maritimus</name>
    <dbReference type="NCBI Taxonomy" id="1331689"/>
    <lineage>
        <taxon>Bacteria</taxon>
        <taxon>Pseudomonadati</taxon>
        <taxon>Pseudomonadota</taxon>
        <taxon>Gammaproteobacteria</taxon>
        <taxon>Pasteurellales</taxon>
        <taxon>Pasteurellaceae</taxon>
        <taxon>Ursidibacter</taxon>
    </lineage>
</organism>
<comment type="subcellular location">
    <subcellularLocation>
        <location evidence="1">Membrane</location>
        <topology evidence="1">Multi-pass membrane protein</topology>
    </subcellularLocation>
</comment>
<keyword evidence="4 5" id="KW-0472">Membrane</keyword>
<evidence type="ECO:0000313" key="7">
    <source>
        <dbReference type="EMBL" id="MBV6531814.1"/>
    </source>
</evidence>
<evidence type="ECO:0000256" key="2">
    <source>
        <dbReference type="ARBA" id="ARBA00022692"/>
    </source>
</evidence>
<dbReference type="EMBL" id="JABUMC010000008">
    <property type="protein sequence ID" value="MBV6546581.1"/>
    <property type="molecule type" value="Genomic_DNA"/>
</dbReference>
<gene>
    <name evidence="7" type="ORF">HT657_06660</name>
    <name evidence="8" type="ORF">HT672_04670</name>
</gene>
<dbReference type="RefSeq" id="WP_157403400.1">
    <property type="nucleotide sequence ID" value="NZ_JABULY010000003.1"/>
</dbReference>
<dbReference type="InterPro" id="IPR052165">
    <property type="entry name" value="Membrane_assoc_protease"/>
</dbReference>
<evidence type="ECO:0000256" key="4">
    <source>
        <dbReference type="ARBA" id="ARBA00023136"/>
    </source>
</evidence>
<feature type="domain" description="NfeD-like C-terminal" evidence="6">
    <location>
        <begin position="98"/>
        <end position="144"/>
    </location>
</feature>
<evidence type="ECO:0000256" key="5">
    <source>
        <dbReference type="SAM" id="Phobius"/>
    </source>
</evidence>
<name>A0A949T0X3_9PAST</name>
<dbReference type="SUPFAM" id="SSF141322">
    <property type="entry name" value="NfeD domain-like"/>
    <property type="match status" value="1"/>
</dbReference>
<dbReference type="InterPro" id="IPR012340">
    <property type="entry name" value="NA-bd_OB-fold"/>
</dbReference>
<proteinExistence type="predicted"/>
<dbReference type="GO" id="GO:0005886">
    <property type="term" value="C:plasma membrane"/>
    <property type="evidence" value="ECO:0007669"/>
    <property type="project" value="TreeGrafter"/>
</dbReference>
<dbReference type="Gene3D" id="2.40.50.140">
    <property type="entry name" value="Nucleic acid-binding proteins"/>
    <property type="match status" value="1"/>
</dbReference>
<reference evidence="8 10" key="1">
    <citation type="journal article" date="2021" name="Mol. Ecol.">
        <title>Polar bear-adapted Ursidibacter maritimus are remarkably conserved after generations in captivity.</title>
        <authorList>
            <person name="Espinosa-Gongora C."/>
            <person name="Hansen M.J."/>
            <person name="Bertelsen M.F."/>
            <person name="Bojesen A.M."/>
        </authorList>
    </citation>
    <scope>NUCLEOTIDE SEQUENCE</scope>
    <source>
        <strain evidence="8">Pb43105x</strain>
        <strain evidence="7 10">Pb43106</strain>
    </source>
</reference>
<feature type="transmembrane region" description="Helical" evidence="5">
    <location>
        <begin position="12"/>
        <end position="45"/>
    </location>
</feature>
<dbReference type="Pfam" id="PF01957">
    <property type="entry name" value="NfeD"/>
    <property type="match status" value="1"/>
</dbReference>
<protein>
    <submittedName>
        <fullName evidence="8">NfeD family protein</fullName>
    </submittedName>
</protein>
<evidence type="ECO:0000259" key="6">
    <source>
        <dbReference type="Pfam" id="PF01957"/>
    </source>
</evidence>
<dbReference type="InterPro" id="IPR002810">
    <property type="entry name" value="NfeD-like_C"/>
</dbReference>
<comment type="caution">
    <text evidence="8">The sequence shown here is derived from an EMBL/GenBank/DDBJ whole genome shotgun (WGS) entry which is preliminary data.</text>
</comment>
<dbReference type="EMBL" id="JABULY010000003">
    <property type="protein sequence ID" value="MBV6531814.1"/>
    <property type="molecule type" value="Genomic_DNA"/>
</dbReference>
<keyword evidence="10" id="KW-1185">Reference proteome</keyword>
<evidence type="ECO:0000313" key="9">
    <source>
        <dbReference type="Proteomes" id="UP000732858"/>
    </source>
</evidence>
<dbReference type="GeneID" id="65549285"/>
<dbReference type="PANTHER" id="PTHR33507:SF3">
    <property type="entry name" value="INNER MEMBRANE PROTEIN YBBJ"/>
    <property type="match status" value="1"/>
</dbReference>
<sequence>MEWFPDWSLWLILGFLLCILEIIISGVFIIWWGGAAIVVAIGVALYPIPLSWQLSIFAILAIIFSLIWWKYQHSKDIRDDQNNTLNAREHNMLGVQGAIVELLENGIARGKFGDTTWRVIGENLQVGDNVQVNKVDGITLFVDKV</sequence>
<evidence type="ECO:0000256" key="1">
    <source>
        <dbReference type="ARBA" id="ARBA00004141"/>
    </source>
</evidence>
<dbReference type="Proteomes" id="UP000732858">
    <property type="component" value="Unassembled WGS sequence"/>
</dbReference>
<dbReference type="OrthoDB" id="6402862at2"/>